<comment type="function">
    <text evidence="13">Component of the ubiquinol-cytochrome c reductase complex (complex III or cytochrome b-c1 complex), which is a respiratory chain that generates an electrochemical potential coupled to ATP synthesis.</text>
</comment>
<dbReference type="CDD" id="cd00284">
    <property type="entry name" value="Cytochrome_b_N"/>
    <property type="match status" value="1"/>
</dbReference>
<comment type="caution">
    <text evidence="18">The sequence shown here is derived from an EMBL/GenBank/DDBJ whole genome shotgun (WGS) entry which is preliminary data.</text>
</comment>
<evidence type="ECO:0000256" key="11">
    <source>
        <dbReference type="ARBA" id="ARBA00023136"/>
    </source>
</evidence>
<dbReference type="PANTHER" id="PTHR19271">
    <property type="entry name" value="CYTOCHROME B"/>
    <property type="match status" value="1"/>
</dbReference>
<dbReference type="Pfam" id="PF00032">
    <property type="entry name" value="Cytochrom_B_C"/>
    <property type="match status" value="1"/>
</dbReference>
<dbReference type="Pfam" id="PF02167">
    <property type="entry name" value="Cytochrom_C1"/>
    <property type="match status" value="1"/>
</dbReference>
<comment type="similarity">
    <text evidence="13">Belongs to the cytochrome b family.</text>
</comment>
<dbReference type="InterPro" id="IPR016174">
    <property type="entry name" value="Di-haem_cyt_TM"/>
</dbReference>
<keyword evidence="4 12" id="KW-0349">Heme</keyword>
<proteinExistence type="inferred from homology"/>
<sequence>MSGPSDFQPTNPALKWIERRLPIMGLMHSSFVAYPTPRNLNYWWTFGAILSFMLGVQILTGVILAMHYTPHADMAFKSVELIVRDVNYGWLLRNVHACGASMFFFAVYIHMFRGLYYGSYKEPREVLWILGVIIYLLMMATGFMGYVLPWGQMSFWGATVITNLFSAVPYFGESIVTLLWGGYAVGNPTLNRFFSLHYLLPFVIAGVVVLHVWALHVAGQNNPAGVEAKTEKDTVPFTPYATIKDMFGVSCFLLFFAWFIFYMPNYLGDPENYIPANPAVTPAHIVPEWYYLPFYAILRSIPNKLAGVVAMFGAIVVLAFLPWLDNAKTRSSKYRPLAKQFFWIFVLVCIGLGYLGAQPPEGIYVIVGRILTVLYFAYFLILLPLLSRIEKPRPVPNSIADDVLAKSGGKAVPMVSSVIALMVAAGLLFGGADSARAAEGGTKPPAQTWSFSGPFGKFDRGAMQRGLKVYKEVCAACHGLSFVAFRNLAEAGGPGYSVAQAQAFASDYKVKDGPNDQGEMFERPGRPADYFPSPFPNEQAARAANGGAFPPDLSLITKARSYGRGFPQFLIDFFTQYQEQGPDYIVALLQGYEDKPPAGFNLPSGSFYNNYFPGHAIKMPKPLSDGQVTYDDGAPATVAQYAKDVTTFLMWAAEPHMEARKQLGLQVFVFLILLTVLLYFTKKKVWANAH</sequence>
<keyword evidence="11 14" id="KW-0472">Membrane</keyword>
<feature type="binding site" description="covalent" evidence="12">
    <location>
        <position position="619"/>
    </location>
    <ligand>
        <name>heme c</name>
        <dbReference type="ChEBI" id="CHEBI:61717"/>
    </ligand>
</feature>
<feature type="transmembrane region" description="Helical" evidence="14">
    <location>
        <begin position="336"/>
        <end position="357"/>
    </location>
</feature>
<protein>
    <recommendedName>
        <fullName evidence="13">Cytochrome b</fullName>
    </recommendedName>
</protein>
<evidence type="ECO:0000256" key="2">
    <source>
        <dbReference type="ARBA" id="ARBA00011649"/>
    </source>
</evidence>
<comment type="cofactor">
    <cofactor evidence="12">
        <name>heme c</name>
        <dbReference type="ChEBI" id="CHEBI:61717"/>
    </cofactor>
    <text evidence="12">Binds 1 heme c group covalently per subunit.</text>
</comment>
<keyword evidence="7 12" id="KW-0479">Metal-binding</keyword>
<dbReference type="STRING" id="280332.CQ12_27075"/>
<evidence type="ECO:0000259" key="16">
    <source>
        <dbReference type="PROSITE" id="PS51003"/>
    </source>
</evidence>
<dbReference type="InterPro" id="IPR005798">
    <property type="entry name" value="Cyt_b/b6_C"/>
</dbReference>
<keyword evidence="6 13" id="KW-0812">Transmembrane</keyword>
<keyword evidence="10 12" id="KW-0408">Iron</keyword>
<evidence type="ECO:0000256" key="1">
    <source>
        <dbReference type="ARBA" id="ARBA00004141"/>
    </source>
</evidence>
<evidence type="ECO:0000256" key="4">
    <source>
        <dbReference type="ARBA" id="ARBA00022617"/>
    </source>
</evidence>
<feature type="transmembrane region" description="Helical" evidence="14">
    <location>
        <begin position="411"/>
        <end position="432"/>
    </location>
</feature>
<keyword evidence="5 13" id="KW-0679">Respiratory chain</keyword>
<evidence type="ECO:0000313" key="19">
    <source>
        <dbReference type="Proteomes" id="UP000050863"/>
    </source>
</evidence>
<dbReference type="PROSITE" id="PS51002">
    <property type="entry name" value="CYTB_NTER"/>
    <property type="match status" value="1"/>
</dbReference>
<feature type="transmembrane region" description="Helical" evidence="14">
    <location>
        <begin position="160"/>
        <end position="183"/>
    </location>
</feature>
<dbReference type="RefSeq" id="WP_057838316.1">
    <property type="nucleotide sequence ID" value="NZ_LLXZ01000161.1"/>
</dbReference>
<evidence type="ECO:0000256" key="12">
    <source>
        <dbReference type="PIRSR" id="PIRSR602326-1"/>
    </source>
</evidence>
<dbReference type="Pfam" id="PF00033">
    <property type="entry name" value="Cytochrome_B"/>
    <property type="match status" value="1"/>
</dbReference>
<name>A0A0R3L1R5_9BRAD</name>
<feature type="binding site" description="covalent" evidence="12">
    <location>
        <position position="474"/>
    </location>
    <ligand>
        <name>heme c</name>
        <dbReference type="ChEBI" id="CHEBI:61717"/>
    </ligand>
</feature>
<dbReference type="GO" id="GO:0020037">
    <property type="term" value="F:heme binding"/>
    <property type="evidence" value="ECO:0007669"/>
    <property type="project" value="InterPro"/>
</dbReference>
<feature type="transmembrane region" description="Helical" evidence="14">
    <location>
        <begin position="42"/>
        <end position="69"/>
    </location>
</feature>
<dbReference type="InterPro" id="IPR048260">
    <property type="entry name" value="Cytochrome_b_C_euk/bac"/>
</dbReference>
<feature type="domain" description="Cytochrome b/b6 N-terminal region profile" evidence="15">
    <location>
        <begin position="13"/>
        <end position="224"/>
    </location>
</feature>
<keyword evidence="19" id="KW-1185">Reference proteome</keyword>
<dbReference type="InterPro" id="IPR005797">
    <property type="entry name" value="Cyt_b/b6_N"/>
</dbReference>
<dbReference type="SUPFAM" id="SSF81342">
    <property type="entry name" value="Transmembrane di-heme cytochromes"/>
    <property type="match status" value="1"/>
</dbReference>
<dbReference type="PRINTS" id="PR00603">
    <property type="entry name" value="CYTOCHROMEC1"/>
</dbReference>
<dbReference type="InterPro" id="IPR048259">
    <property type="entry name" value="Cytochrome_b_N_euk/bac"/>
</dbReference>
<feature type="transmembrane region" description="Helical" evidence="14">
    <location>
        <begin position="305"/>
        <end position="324"/>
    </location>
</feature>
<accession>A0A0R3L1R5</accession>
<reference evidence="18 19" key="1">
    <citation type="submission" date="2014-03" db="EMBL/GenBank/DDBJ databases">
        <title>Bradyrhizobium valentinum sp. nov., isolated from effective nodules of Lupinus mariae-josephae, a lupine endemic of basic-lime soils in Eastern Spain.</title>
        <authorList>
            <person name="Duran D."/>
            <person name="Rey L."/>
            <person name="Navarro A."/>
            <person name="Busquets A."/>
            <person name="Imperial J."/>
            <person name="Ruiz-Argueso T."/>
        </authorList>
    </citation>
    <scope>NUCLEOTIDE SEQUENCE [LARGE SCALE GENOMIC DNA]</scope>
    <source>
        <strain evidence="18 19">PAC68</strain>
    </source>
</reference>
<evidence type="ECO:0000259" key="15">
    <source>
        <dbReference type="PROSITE" id="PS51002"/>
    </source>
</evidence>
<feature type="domain" description="Cytochrome c" evidence="17">
    <location>
        <begin position="461"/>
        <end position="593"/>
    </location>
</feature>
<keyword evidence="8 13" id="KW-0249">Electron transport</keyword>
<evidence type="ECO:0000256" key="6">
    <source>
        <dbReference type="ARBA" id="ARBA00022692"/>
    </source>
</evidence>
<dbReference type="InterPro" id="IPR036909">
    <property type="entry name" value="Cyt_c-like_dom_sf"/>
</dbReference>
<keyword evidence="3 13" id="KW-0813">Transport</keyword>
<feature type="domain" description="Cytochrome b/b6 C-terminal region profile" evidence="16">
    <location>
        <begin position="227"/>
        <end position="397"/>
    </location>
</feature>
<feature type="binding site" description="covalent" evidence="12">
    <location>
        <position position="478"/>
    </location>
    <ligand>
        <name>heme c</name>
        <dbReference type="ChEBI" id="CHEBI:61717"/>
    </ligand>
</feature>
<dbReference type="GO" id="GO:0022904">
    <property type="term" value="P:respiratory electron transport chain"/>
    <property type="evidence" value="ECO:0007669"/>
    <property type="project" value="InterPro"/>
</dbReference>
<dbReference type="CDD" id="cd00290">
    <property type="entry name" value="cytochrome_b_C"/>
    <property type="match status" value="1"/>
</dbReference>
<feature type="transmembrane region" description="Helical" evidence="14">
    <location>
        <begin position="663"/>
        <end position="681"/>
    </location>
</feature>
<organism evidence="18 19">
    <name type="scientific">Bradyrhizobium jicamae</name>
    <dbReference type="NCBI Taxonomy" id="280332"/>
    <lineage>
        <taxon>Bacteria</taxon>
        <taxon>Pseudomonadati</taxon>
        <taxon>Pseudomonadota</taxon>
        <taxon>Alphaproteobacteria</taxon>
        <taxon>Hyphomicrobiales</taxon>
        <taxon>Nitrobacteraceae</taxon>
        <taxon>Bradyrhizobium</taxon>
    </lineage>
</organism>
<evidence type="ECO:0000256" key="10">
    <source>
        <dbReference type="ARBA" id="ARBA00023004"/>
    </source>
</evidence>
<evidence type="ECO:0000256" key="13">
    <source>
        <dbReference type="RuleBase" id="RU003385"/>
    </source>
</evidence>
<dbReference type="InterPro" id="IPR027387">
    <property type="entry name" value="Cytb/b6-like_sf"/>
</dbReference>
<evidence type="ECO:0000256" key="7">
    <source>
        <dbReference type="ARBA" id="ARBA00022723"/>
    </source>
</evidence>
<dbReference type="Gene3D" id="1.10.760.10">
    <property type="entry name" value="Cytochrome c-like domain"/>
    <property type="match status" value="1"/>
</dbReference>
<dbReference type="InterPro" id="IPR002326">
    <property type="entry name" value="Cyt_c1"/>
</dbReference>
<dbReference type="SUPFAM" id="SSF46626">
    <property type="entry name" value="Cytochrome c"/>
    <property type="match status" value="1"/>
</dbReference>
<dbReference type="PANTHER" id="PTHR19271:SF16">
    <property type="entry name" value="CYTOCHROME B"/>
    <property type="match status" value="1"/>
</dbReference>
<dbReference type="EMBL" id="LLXZ01000161">
    <property type="protein sequence ID" value="KRR01913.1"/>
    <property type="molecule type" value="Genomic_DNA"/>
</dbReference>
<dbReference type="InterPro" id="IPR036150">
    <property type="entry name" value="Cyt_b/b6_C_sf"/>
</dbReference>
<evidence type="ECO:0000259" key="17">
    <source>
        <dbReference type="PROSITE" id="PS51007"/>
    </source>
</evidence>
<dbReference type="GO" id="GO:0008121">
    <property type="term" value="F:quinol-cytochrome-c reductase activity"/>
    <property type="evidence" value="ECO:0007669"/>
    <property type="project" value="TreeGrafter"/>
</dbReference>
<evidence type="ECO:0000256" key="5">
    <source>
        <dbReference type="ARBA" id="ARBA00022660"/>
    </source>
</evidence>
<feature type="transmembrane region" description="Helical" evidence="14">
    <location>
        <begin position="126"/>
        <end position="148"/>
    </location>
</feature>
<dbReference type="Gene3D" id="1.20.5.100">
    <property type="entry name" value="Cytochrome c1, transmembrane anchor, C-terminal"/>
    <property type="match status" value="1"/>
</dbReference>
<dbReference type="GO" id="GO:0046872">
    <property type="term" value="F:metal ion binding"/>
    <property type="evidence" value="ECO:0007669"/>
    <property type="project" value="UniProtKB-KW"/>
</dbReference>
<evidence type="ECO:0000256" key="3">
    <source>
        <dbReference type="ARBA" id="ARBA00022448"/>
    </source>
</evidence>
<dbReference type="GO" id="GO:0016020">
    <property type="term" value="C:membrane"/>
    <property type="evidence" value="ECO:0007669"/>
    <property type="project" value="UniProtKB-SubCell"/>
</dbReference>
<dbReference type="GO" id="GO:0016491">
    <property type="term" value="F:oxidoreductase activity"/>
    <property type="evidence" value="ECO:0007669"/>
    <property type="project" value="InterPro"/>
</dbReference>
<dbReference type="FunFam" id="1.20.810.10:FF:000009">
    <property type="entry name" value="Cytochrome b"/>
    <property type="match status" value="1"/>
</dbReference>
<evidence type="ECO:0000256" key="9">
    <source>
        <dbReference type="ARBA" id="ARBA00022989"/>
    </source>
</evidence>
<comment type="subunit">
    <text evidence="2 13">The main subunits of complex b-c1 are: cytochrome b, cytochrome c1 and the Rieske protein.</text>
</comment>
<comment type="cofactor">
    <cofactor evidence="13">
        <name>heme b</name>
        <dbReference type="ChEBI" id="CHEBI:60344"/>
    </cofactor>
    <text evidence="13">Binds 2 heme groups non-covalently.</text>
</comment>
<dbReference type="PROSITE" id="PS51003">
    <property type="entry name" value="CYTB_CTER"/>
    <property type="match status" value="1"/>
</dbReference>
<feature type="binding site" description="covalent" evidence="12">
    <location>
        <position position="477"/>
    </location>
    <ligand>
        <name>heme c</name>
        <dbReference type="ChEBI" id="CHEBI:61717"/>
    </ligand>
</feature>
<feature type="transmembrane region" description="Helical" evidence="14">
    <location>
        <begin position="90"/>
        <end position="111"/>
    </location>
</feature>
<keyword evidence="9 14" id="KW-1133">Transmembrane helix</keyword>
<evidence type="ECO:0000256" key="8">
    <source>
        <dbReference type="ARBA" id="ARBA00022982"/>
    </source>
</evidence>
<dbReference type="OrthoDB" id="9804503at2"/>
<gene>
    <name evidence="18" type="ORF">CQ12_27075</name>
</gene>
<dbReference type="InterPro" id="IPR009056">
    <property type="entry name" value="Cyt_c-like_dom"/>
</dbReference>
<comment type="subcellular location">
    <subcellularLocation>
        <location evidence="1">Membrane</location>
        <topology evidence="1">Multi-pass membrane protein</topology>
    </subcellularLocation>
</comment>
<dbReference type="Proteomes" id="UP000050863">
    <property type="component" value="Unassembled WGS sequence"/>
</dbReference>
<feature type="transmembrane region" description="Helical" evidence="14">
    <location>
        <begin position="195"/>
        <end position="215"/>
    </location>
</feature>
<dbReference type="PROSITE" id="PS51007">
    <property type="entry name" value="CYTC"/>
    <property type="match status" value="1"/>
</dbReference>
<dbReference type="SUPFAM" id="SSF81648">
    <property type="entry name" value="a domain/subunit of cytochrome bc1 complex (Ubiquinol-cytochrome c reductase)"/>
    <property type="match status" value="1"/>
</dbReference>
<evidence type="ECO:0000256" key="14">
    <source>
        <dbReference type="SAM" id="Phobius"/>
    </source>
</evidence>
<dbReference type="Gene3D" id="1.20.810.10">
    <property type="entry name" value="Cytochrome Bc1 Complex, Chain C"/>
    <property type="match status" value="1"/>
</dbReference>
<feature type="transmembrane region" description="Helical" evidence="14">
    <location>
        <begin position="363"/>
        <end position="386"/>
    </location>
</feature>
<feature type="transmembrane region" description="Helical" evidence="14">
    <location>
        <begin position="246"/>
        <end position="263"/>
    </location>
</feature>
<dbReference type="AlphaFoldDB" id="A0A0R3L1R5"/>
<evidence type="ECO:0000313" key="18">
    <source>
        <dbReference type="EMBL" id="KRR01913.1"/>
    </source>
</evidence>